<dbReference type="Pfam" id="PF13576">
    <property type="entry name" value="Pentapeptide_3"/>
    <property type="match status" value="1"/>
</dbReference>
<dbReference type="Proteomes" id="UP000215694">
    <property type="component" value="Unassembled WGS sequence"/>
</dbReference>
<dbReference type="OrthoDB" id="268207at2"/>
<dbReference type="Pfam" id="PF13599">
    <property type="entry name" value="Pentapeptide_4"/>
    <property type="match status" value="1"/>
</dbReference>
<dbReference type="AlphaFoldDB" id="A0A371IYY1"/>
<keyword evidence="4" id="KW-1185">Reference proteome</keyword>
<feature type="transmembrane region" description="Helical" evidence="1">
    <location>
        <begin position="302"/>
        <end position="321"/>
    </location>
</feature>
<dbReference type="InterPro" id="IPR013099">
    <property type="entry name" value="K_chnl_dom"/>
</dbReference>
<keyword evidence="1" id="KW-0812">Transmembrane</keyword>
<dbReference type="Gene3D" id="1.10.287.70">
    <property type="match status" value="1"/>
</dbReference>
<dbReference type="Gene3D" id="2.160.20.80">
    <property type="entry name" value="E3 ubiquitin-protein ligase SopA"/>
    <property type="match status" value="1"/>
</dbReference>
<feature type="domain" description="Potassium channel" evidence="2">
    <location>
        <begin position="347"/>
        <end position="401"/>
    </location>
</feature>
<comment type="caution">
    <text evidence="3">The sequence shown here is derived from an EMBL/GenBank/DDBJ whole genome shotgun (WGS) entry which is preliminary data.</text>
</comment>
<proteinExistence type="predicted"/>
<dbReference type="PANTHER" id="PTHR42999:SF1">
    <property type="entry name" value="PENTAPEPTIDE REPEAT-CONTAINING PROTEIN"/>
    <property type="match status" value="1"/>
</dbReference>
<reference evidence="3 4" key="1">
    <citation type="journal article" date="2017" name="Genome Announc.">
        <title>Draft Genome Sequence of Romboutsia weinsteinii sp. nov. Strain CCRI-19649(T) Isolated from Surface Water.</title>
        <authorList>
            <person name="Maheux A.F."/>
            <person name="Boudreau D.K."/>
            <person name="Berube E."/>
            <person name="Boissinot M."/>
            <person name="Cantin P."/>
            <person name="Raymond F."/>
            <person name="Corbeil J."/>
            <person name="Omar R.F."/>
            <person name="Bergeron M.G."/>
        </authorList>
    </citation>
    <scope>NUCLEOTIDE SEQUENCE [LARGE SCALE GENOMIC DNA]</scope>
    <source>
        <strain evidence="3 4">CCRI-19649</strain>
    </source>
</reference>
<dbReference type="SUPFAM" id="SSF81324">
    <property type="entry name" value="Voltage-gated potassium channels"/>
    <property type="match status" value="1"/>
</dbReference>
<evidence type="ECO:0000313" key="4">
    <source>
        <dbReference type="Proteomes" id="UP000215694"/>
    </source>
</evidence>
<organism evidence="3 4">
    <name type="scientific">Romboutsia weinsteinii</name>
    <dbReference type="NCBI Taxonomy" id="2020949"/>
    <lineage>
        <taxon>Bacteria</taxon>
        <taxon>Bacillati</taxon>
        <taxon>Bacillota</taxon>
        <taxon>Clostridia</taxon>
        <taxon>Peptostreptococcales</taxon>
        <taxon>Peptostreptococcaceae</taxon>
        <taxon>Romboutsia</taxon>
    </lineage>
</organism>
<dbReference type="SUPFAM" id="SSF141571">
    <property type="entry name" value="Pentapeptide repeat-like"/>
    <property type="match status" value="1"/>
</dbReference>
<dbReference type="EMBL" id="NOJY02000053">
    <property type="protein sequence ID" value="RDY25693.1"/>
    <property type="molecule type" value="Genomic_DNA"/>
</dbReference>
<dbReference type="InterPro" id="IPR001646">
    <property type="entry name" value="5peptide_repeat"/>
</dbReference>
<sequence>MMIIDNFERTRKMIKLEIQDRLDESMQDYYYQLNLHKDKHVVEGIDSEENKNKNVDIFKIESHTVDTFNIIENKKICTDVISLNEELMKISYSTLSYNKFTNCIFDSIRFINCTFGGSTFDNCNFNNVKFEDCDFSNASIAIFDKDTKFKNCYFKNCNMSKSIFNKISFSKNRFIETDLRGTILSECTINDMYIVDCDCRALKIVSSYINKIDFEDKFLSKLSEDTFIDRVEKDKNDNNYYENTFKLYKSIFSKFEANRLLSNAGEYYYLSKQMELRTLSGISKIKSCIFWFLCGYGERPTFALISSIEIVLLFTLIYMFTGLNANGVEINYSIDFILKLPIGSLFTDFMKSLYFSVVTFTTVGYGDITPIGYSIILSGLEMFLGVTMVGVWTATLARKITR</sequence>
<dbReference type="PANTHER" id="PTHR42999">
    <property type="entry name" value="ANTIBIOTIC RESISTANCE PROTEIN MCBG"/>
    <property type="match status" value="1"/>
</dbReference>
<feature type="transmembrane region" description="Helical" evidence="1">
    <location>
        <begin position="342"/>
        <end position="365"/>
    </location>
</feature>
<keyword evidence="1" id="KW-0472">Membrane</keyword>
<dbReference type="Pfam" id="PF07885">
    <property type="entry name" value="Ion_trans_2"/>
    <property type="match status" value="1"/>
</dbReference>
<evidence type="ECO:0000259" key="2">
    <source>
        <dbReference type="Pfam" id="PF07885"/>
    </source>
</evidence>
<protein>
    <recommendedName>
        <fullName evidence="2">Potassium channel domain-containing protein</fullName>
    </recommendedName>
</protein>
<name>A0A371IYY1_9FIRM</name>
<evidence type="ECO:0000256" key="1">
    <source>
        <dbReference type="SAM" id="Phobius"/>
    </source>
</evidence>
<keyword evidence="1" id="KW-1133">Transmembrane helix</keyword>
<feature type="transmembrane region" description="Helical" evidence="1">
    <location>
        <begin position="371"/>
        <end position="397"/>
    </location>
</feature>
<dbReference type="InterPro" id="IPR052949">
    <property type="entry name" value="PA_immunity-related"/>
</dbReference>
<dbReference type="RefSeq" id="WP_094369324.1">
    <property type="nucleotide sequence ID" value="NZ_NOJY02000053.1"/>
</dbReference>
<accession>A0A371IYY1</accession>
<gene>
    <name evidence="3" type="ORF">CHL78_016935</name>
</gene>
<evidence type="ECO:0000313" key="3">
    <source>
        <dbReference type="EMBL" id="RDY25693.1"/>
    </source>
</evidence>